<dbReference type="EMBL" id="WOAD01000023">
    <property type="protein sequence ID" value="MUI37817.1"/>
    <property type="molecule type" value="Genomic_DNA"/>
</dbReference>
<dbReference type="RefSeq" id="WP_152993142.1">
    <property type="nucleotide sequence ID" value="NZ_CP045552.2"/>
</dbReference>
<accession>A0A844NQ44</accession>
<evidence type="ECO:0000313" key="1">
    <source>
        <dbReference type="EMBL" id="MUI37817.1"/>
    </source>
</evidence>
<protein>
    <submittedName>
        <fullName evidence="1">Uncharacterized protein</fullName>
    </submittedName>
</protein>
<sequence length="74" mass="8316">MKVKDLIGLLEKLDGDLNVVCYLEKDNDVKLFYVESASMVFAELSRDSSRAPVVKFTGDTEGRKIALIELTDDF</sequence>
<proteinExistence type="predicted"/>
<name>A0A844NQ44_PSEAI</name>
<dbReference type="Proteomes" id="UP000433532">
    <property type="component" value="Unassembled WGS sequence"/>
</dbReference>
<organism evidence="1 2">
    <name type="scientific">Pseudomonas aeruginosa</name>
    <dbReference type="NCBI Taxonomy" id="287"/>
    <lineage>
        <taxon>Bacteria</taxon>
        <taxon>Pseudomonadati</taxon>
        <taxon>Pseudomonadota</taxon>
        <taxon>Gammaproteobacteria</taxon>
        <taxon>Pseudomonadales</taxon>
        <taxon>Pseudomonadaceae</taxon>
        <taxon>Pseudomonas</taxon>
    </lineage>
</organism>
<evidence type="ECO:0000313" key="2">
    <source>
        <dbReference type="Proteomes" id="UP000433532"/>
    </source>
</evidence>
<comment type="caution">
    <text evidence="1">The sequence shown here is derived from an EMBL/GenBank/DDBJ whole genome shotgun (WGS) entry which is preliminary data.</text>
</comment>
<gene>
    <name evidence="1" type="ORF">GNQ48_22700</name>
</gene>
<dbReference type="AlphaFoldDB" id="A0A844NQ44"/>
<reference evidence="1 2" key="1">
    <citation type="submission" date="2019-11" db="EMBL/GenBank/DDBJ databases">
        <title>Genomes of ocular Pseudomonas aeruginosa isolates.</title>
        <authorList>
            <person name="Khan M."/>
            <person name="Rice S.A."/>
            <person name="Willcox M.D.P."/>
            <person name="Stapleton F."/>
        </authorList>
    </citation>
    <scope>NUCLEOTIDE SEQUENCE [LARGE SCALE GENOMIC DNA]</scope>
    <source>
        <strain evidence="1 2">PA221</strain>
    </source>
</reference>